<dbReference type="Gene3D" id="3.40.47.10">
    <property type="match status" value="2"/>
</dbReference>
<dbReference type="Proteomes" id="UP000597338">
    <property type="component" value="Unassembled WGS sequence"/>
</dbReference>
<dbReference type="SMART" id="SM00825">
    <property type="entry name" value="PKS_KS"/>
    <property type="match status" value="1"/>
</dbReference>
<dbReference type="InterPro" id="IPR014031">
    <property type="entry name" value="Ketoacyl_synth_C"/>
</dbReference>
<organism evidence="5 6">
    <name type="scientific">Parapedobacter defluvii</name>
    <dbReference type="NCBI Taxonomy" id="2045106"/>
    <lineage>
        <taxon>Bacteria</taxon>
        <taxon>Pseudomonadati</taxon>
        <taxon>Bacteroidota</taxon>
        <taxon>Sphingobacteriia</taxon>
        <taxon>Sphingobacteriales</taxon>
        <taxon>Sphingobacteriaceae</taxon>
        <taxon>Parapedobacter</taxon>
    </lineage>
</organism>
<evidence type="ECO:0000259" key="4">
    <source>
        <dbReference type="PROSITE" id="PS52004"/>
    </source>
</evidence>
<keyword evidence="6" id="KW-1185">Reference proteome</keyword>
<dbReference type="Pfam" id="PF02801">
    <property type="entry name" value="Ketoacyl-synt_C"/>
    <property type="match status" value="1"/>
</dbReference>
<accession>A0ABQ1L3V3</accession>
<dbReference type="InterPro" id="IPR020841">
    <property type="entry name" value="PKS_Beta-ketoAc_synthase_dom"/>
</dbReference>
<comment type="similarity">
    <text evidence="1 3">Belongs to the thiolase-like superfamily. Beta-ketoacyl-ACP synthases family.</text>
</comment>
<evidence type="ECO:0000313" key="6">
    <source>
        <dbReference type="Proteomes" id="UP000597338"/>
    </source>
</evidence>
<dbReference type="InterPro" id="IPR014030">
    <property type="entry name" value="Ketoacyl_synth_N"/>
</dbReference>
<keyword evidence="2 3" id="KW-0808">Transferase</keyword>
<dbReference type="Pfam" id="PF00109">
    <property type="entry name" value="ketoacyl-synt"/>
    <property type="match status" value="1"/>
</dbReference>
<sequence length="375" mass="40532">MKTDVFISGDCIISPLGMGSKLNFEQLLTGETAIAPVDDATLADHRIHAARIADHQWIGKIRNASGYTRLETLFILAIQQLIDAHSIPVDRRTLVLLSTTKGNVSLLHNPEAQFPENRIYLAEMAHAIQHYFGFANAPITISNACISGALALSVARQLLQYSDTYDQALVVGGDEISKFIVSGFEAFQALSDGRCRPFDRDRNGLNLGEAIAAAYVTKKATDDAVRIKAAASFNDANHISGPSRTGEGLYRSIREAMQLAGEPMLDFISAHGTATVYNDEMEAIALHRAGLSDTPLHSLKAYYGHTLGASGLLETILGIHSLRANRLIPSLGFQHTGTSKPLNLITQPTERPLGTFLKTASGFGGCNIAMIFEKV</sequence>
<evidence type="ECO:0000256" key="3">
    <source>
        <dbReference type="RuleBase" id="RU003694"/>
    </source>
</evidence>
<name>A0ABQ1L3V3_9SPHI</name>
<reference evidence="6" key="1">
    <citation type="journal article" date="2019" name="Int. J. Syst. Evol. Microbiol.">
        <title>The Global Catalogue of Microorganisms (GCM) 10K type strain sequencing project: providing services to taxonomists for standard genome sequencing and annotation.</title>
        <authorList>
            <consortium name="The Broad Institute Genomics Platform"/>
            <consortium name="The Broad Institute Genome Sequencing Center for Infectious Disease"/>
            <person name="Wu L."/>
            <person name="Ma J."/>
        </authorList>
    </citation>
    <scope>NUCLEOTIDE SEQUENCE [LARGE SCALE GENOMIC DNA]</scope>
    <source>
        <strain evidence="6">CGMCC 1.15342</strain>
    </source>
</reference>
<dbReference type="PROSITE" id="PS52004">
    <property type="entry name" value="KS3_2"/>
    <property type="match status" value="1"/>
</dbReference>
<dbReference type="RefSeq" id="WP_188747097.1">
    <property type="nucleotide sequence ID" value="NZ_BMIK01000001.1"/>
</dbReference>
<evidence type="ECO:0000256" key="2">
    <source>
        <dbReference type="ARBA" id="ARBA00022679"/>
    </source>
</evidence>
<dbReference type="SUPFAM" id="SSF53901">
    <property type="entry name" value="Thiolase-like"/>
    <property type="match status" value="1"/>
</dbReference>
<feature type="domain" description="Ketosynthase family 3 (KS3)" evidence="4">
    <location>
        <begin position="2"/>
        <end position="374"/>
    </location>
</feature>
<proteinExistence type="inferred from homology"/>
<gene>
    <name evidence="5" type="ORF">GCM10011386_05420</name>
</gene>
<comment type="caution">
    <text evidence="5">The sequence shown here is derived from an EMBL/GenBank/DDBJ whole genome shotgun (WGS) entry which is preliminary data.</text>
</comment>
<evidence type="ECO:0000313" key="5">
    <source>
        <dbReference type="EMBL" id="GGC16514.1"/>
    </source>
</evidence>
<dbReference type="EMBL" id="BMIK01000001">
    <property type="protein sequence ID" value="GGC16514.1"/>
    <property type="molecule type" value="Genomic_DNA"/>
</dbReference>
<dbReference type="InterPro" id="IPR000794">
    <property type="entry name" value="Beta-ketoacyl_synthase"/>
</dbReference>
<dbReference type="PANTHER" id="PTHR11712">
    <property type="entry name" value="POLYKETIDE SYNTHASE-RELATED"/>
    <property type="match status" value="1"/>
</dbReference>
<dbReference type="InterPro" id="IPR016039">
    <property type="entry name" value="Thiolase-like"/>
</dbReference>
<evidence type="ECO:0000256" key="1">
    <source>
        <dbReference type="ARBA" id="ARBA00008467"/>
    </source>
</evidence>
<dbReference type="PANTHER" id="PTHR11712:SF320">
    <property type="entry name" value="BETA-KETOACYL SYNTHASE"/>
    <property type="match status" value="1"/>
</dbReference>
<protein>
    <submittedName>
        <fullName evidence="5">Beta-ketoacyl synthase</fullName>
    </submittedName>
</protein>